<dbReference type="SMART" id="SM00954">
    <property type="entry name" value="RelA_SpoT"/>
    <property type="match status" value="1"/>
</dbReference>
<dbReference type="Gene3D" id="3.30.460.10">
    <property type="entry name" value="Beta Polymerase, domain 2"/>
    <property type="match status" value="1"/>
</dbReference>
<evidence type="ECO:0000259" key="2">
    <source>
        <dbReference type="SMART" id="SM00954"/>
    </source>
</evidence>
<feature type="compositionally biased region" description="Basic and acidic residues" evidence="1">
    <location>
        <begin position="443"/>
        <end position="461"/>
    </location>
</feature>
<dbReference type="Pfam" id="PF04607">
    <property type="entry name" value="RelA_SpoT"/>
    <property type="match status" value="1"/>
</dbReference>
<dbReference type="Proteomes" id="UP001219605">
    <property type="component" value="Chromosome"/>
</dbReference>
<evidence type="ECO:0000256" key="1">
    <source>
        <dbReference type="SAM" id="MobiDB-lite"/>
    </source>
</evidence>
<feature type="compositionally biased region" description="Basic and acidic residues" evidence="1">
    <location>
        <begin position="686"/>
        <end position="703"/>
    </location>
</feature>
<dbReference type="InterPro" id="IPR028908">
    <property type="entry name" value="Tox-PL_dom"/>
</dbReference>
<proteinExistence type="predicted"/>
<protein>
    <submittedName>
        <fullName evidence="3">Toxin glutamine deamidase domain-containing protein</fullName>
    </submittedName>
</protein>
<evidence type="ECO:0000313" key="4">
    <source>
        <dbReference type="Proteomes" id="UP001219605"/>
    </source>
</evidence>
<dbReference type="InterPro" id="IPR007685">
    <property type="entry name" value="RelA_SpoT"/>
</dbReference>
<dbReference type="EMBL" id="CP118615">
    <property type="protein sequence ID" value="WDZ86976.1"/>
    <property type="molecule type" value="Genomic_DNA"/>
</dbReference>
<feature type="compositionally biased region" description="Basic and acidic residues" evidence="1">
    <location>
        <begin position="391"/>
        <end position="403"/>
    </location>
</feature>
<organism evidence="3 4">
    <name type="scientific">Micromonospora cathayae</name>
    <dbReference type="NCBI Taxonomy" id="3028804"/>
    <lineage>
        <taxon>Bacteria</taxon>
        <taxon>Bacillati</taxon>
        <taxon>Actinomycetota</taxon>
        <taxon>Actinomycetes</taxon>
        <taxon>Micromonosporales</taxon>
        <taxon>Micromonosporaceae</taxon>
        <taxon>Micromonospora</taxon>
    </lineage>
</organism>
<evidence type="ECO:0000313" key="3">
    <source>
        <dbReference type="EMBL" id="WDZ86976.1"/>
    </source>
</evidence>
<dbReference type="RefSeq" id="WP_275033850.1">
    <property type="nucleotide sequence ID" value="NZ_CP118615.1"/>
</dbReference>
<dbReference type="SUPFAM" id="SSF81301">
    <property type="entry name" value="Nucleotidyltransferase"/>
    <property type="match status" value="1"/>
</dbReference>
<sequence length="844" mass="94274">MPRRPRPPEPQPSDEPVVRSKEWYDREWAKDREALERRRYQGYYTAQRAWFEENTRTDEATRLRQRAQNHEARARRWAIKAHEFKRAGNRDMAEWCQRISNRELRDSFREQDHAEAILDGRIKPALVEVTSEAAFERINDDVADLAVGGVGTGDRSALTGNDDPPACDRSRPYGQRGGLRPPLALHQTDLEQQMPREADGTVTRTADPRRGRWFSLVNDGGPSADATRSINCLDCTLSLYETWTHGRPRVSAPRTFDGYLHGDVNRPVNGETGGPGRVERVTGGTYQRLAAATGTPAAARAQVMAGYGDLHRHLLSAGHGSFAFIVNTWEGGGAHAWVAVNQNGTVLYLDPQLTIVSDRPPYAHRGVPHPGNVTGLEALIVGPDGTPMPLPDREPGDFSERPPHPNPAQPEAGNGDPHRRPVGLPDAPGQTPDSPPEPAAEPEEPKPDDVRAARDRAHQERVTTGTDLPMVIRAASDIDGLFTAGVTPIEAATALDPTDLRRLVPQLDEPAAHDLTRLLAEPRVRQMLHHTWHTPPRDEPMLAETLIRQLTQRPDLVRMILATPELLTSLTARPLTLHHLATHQQAIDVLGSVLDDITQRGPDTVAAEPVPPPAPTPLTADQVAISAAITTSRTPARQPGFDMRRRDDPDYRRRYLDDLYAAAAQAQQELNALTLRLAGDGPQRTGKPDWRKQPKDRQRAEDKVTKYGGDVSRLRDLAGAKIEFQTIDDIYRALARLHNEEGIQIVEFDDRFRSPQDSGYRDIQLQLRMPDGHIAEFRLHLAALDEVAHWEHSLFEVRRDLDALVREQRRVLSPMEKAIRDSILRREQGFFWQALSGTLKGSQQ</sequence>
<name>A0ABY7ZV96_9ACTN</name>
<gene>
    <name evidence="3" type="ORF">PVK37_11525</name>
</gene>
<feature type="domain" description="RelA/SpoT" evidence="2">
    <location>
        <begin position="692"/>
        <end position="802"/>
    </location>
</feature>
<reference evidence="3 4" key="1">
    <citation type="submission" date="2023-02" db="EMBL/GenBank/DDBJ databases">
        <authorList>
            <person name="Mo P."/>
        </authorList>
    </citation>
    <scope>NUCLEOTIDE SEQUENCE [LARGE SCALE GENOMIC DNA]</scope>
    <source>
        <strain evidence="3 4">HUAS 3</strain>
    </source>
</reference>
<dbReference type="CDD" id="cd05399">
    <property type="entry name" value="NT_Rel-Spo_like"/>
    <property type="match status" value="1"/>
</dbReference>
<dbReference type="Pfam" id="PF15644">
    <property type="entry name" value="Gln_amidase"/>
    <property type="match status" value="1"/>
</dbReference>
<feature type="region of interest" description="Disordered" evidence="1">
    <location>
        <begin position="152"/>
        <end position="182"/>
    </location>
</feature>
<accession>A0ABY7ZV96</accession>
<dbReference type="InterPro" id="IPR043519">
    <property type="entry name" value="NT_sf"/>
</dbReference>
<keyword evidence="4" id="KW-1185">Reference proteome</keyword>
<feature type="region of interest" description="Disordered" evidence="1">
    <location>
        <begin position="364"/>
        <end position="465"/>
    </location>
</feature>
<feature type="region of interest" description="Disordered" evidence="1">
    <location>
        <begin position="677"/>
        <end position="703"/>
    </location>
</feature>